<accession>A0A9N8WGY8</accession>
<evidence type="ECO:0000313" key="1">
    <source>
        <dbReference type="EMBL" id="CAG8488759.1"/>
    </source>
</evidence>
<name>A0A9N8WGY8_9GLOM</name>
<organism evidence="1 2">
    <name type="scientific">Funneliformis caledonium</name>
    <dbReference type="NCBI Taxonomy" id="1117310"/>
    <lineage>
        <taxon>Eukaryota</taxon>
        <taxon>Fungi</taxon>
        <taxon>Fungi incertae sedis</taxon>
        <taxon>Mucoromycota</taxon>
        <taxon>Glomeromycotina</taxon>
        <taxon>Glomeromycetes</taxon>
        <taxon>Glomerales</taxon>
        <taxon>Glomeraceae</taxon>
        <taxon>Funneliformis</taxon>
    </lineage>
</organism>
<sequence length="259" mass="29857">KGGKMYFQGYELQVLISDIMLKEYLGPRKNVPYRYTSPNWVDNCQTGIRMESEFLHYILIPSSSTPFAIQVSSSKATFLKPIVAEIRIDGIPIQETASTTSAGSSLNPKGLNLVGSGKKQQICVLDKNEDKEQQLIGAISVFFYKAESLLQRKSEIPLAILHLHYRSKDIISDLIQNRFLKEDIEGFNDEEKEKKDLPIEQEQVKKIYNSAYGEEPLRQFQNEMTEQVSYDYDVGLEKEYQRDVWDQPRNMEIIEILDD</sequence>
<evidence type="ECO:0000313" key="2">
    <source>
        <dbReference type="Proteomes" id="UP000789570"/>
    </source>
</evidence>
<dbReference type="AlphaFoldDB" id="A0A9N8WGY8"/>
<protein>
    <submittedName>
        <fullName evidence="1">11584_t:CDS:1</fullName>
    </submittedName>
</protein>
<proteinExistence type="predicted"/>
<comment type="caution">
    <text evidence="1">The sequence shown here is derived from an EMBL/GenBank/DDBJ whole genome shotgun (WGS) entry which is preliminary data.</text>
</comment>
<dbReference type="OrthoDB" id="2318652at2759"/>
<dbReference type="EMBL" id="CAJVPQ010000516">
    <property type="protein sequence ID" value="CAG8488759.1"/>
    <property type="molecule type" value="Genomic_DNA"/>
</dbReference>
<reference evidence="1" key="1">
    <citation type="submission" date="2021-06" db="EMBL/GenBank/DDBJ databases">
        <authorList>
            <person name="Kallberg Y."/>
            <person name="Tangrot J."/>
            <person name="Rosling A."/>
        </authorList>
    </citation>
    <scope>NUCLEOTIDE SEQUENCE</scope>
    <source>
        <strain evidence="1">UK204</strain>
    </source>
</reference>
<dbReference type="Proteomes" id="UP000789570">
    <property type="component" value="Unassembled WGS sequence"/>
</dbReference>
<keyword evidence="2" id="KW-1185">Reference proteome</keyword>
<feature type="non-terminal residue" evidence="1">
    <location>
        <position position="259"/>
    </location>
</feature>
<gene>
    <name evidence="1" type="ORF">FCALED_LOCUS3098</name>
</gene>